<sequence>MPLTRSFRDTVRAMAERDPAFREALFLEAMQGLLQGDVDYGRTALRTYINATIGFERLSEVLDRPQKSLMRMFGPRGNPTAENLMAVIHALQKETGVHLEIRAVADAA</sequence>
<organism evidence="1 2">
    <name type="scientific">Bradyrhizobium ottawaense</name>
    <dbReference type="NCBI Taxonomy" id="931866"/>
    <lineage>
        <taxon>Bacteria</taxon>
        <taxon>Pseudomonadati</taxon>
        <taxon>Pseudomonadota</taxon>
        <taxon>Alphaproteobacteria</taxon>
        <taxon>Hyphomicrobiales</taxon>
        <taxon>Nitrobacteraceae</taxon>
        <taxon>Bradyrhizobium</taxon>
    </lineage>
</organism>
<proteinExistence type="predicted"/>
<dbReference type="Proteomes" id="UP000215703">
    <property type="component" value="Chromosome"/>
</dbReference>
<accession>A0A2U8PBE4</accession>
<dbReference type="KEGG" id="bot:CIT37_25150"/>
<dbReference type="EMBL" id="CP029425">
    <property type="protein sequence ID" value="AWL95072.1"/>
    <property type="molecule type" value="Genomic_DNA"/>
</dbReference>
<reference evidence="1 2" key="2">
    <citation type="journal article" date="2017" name="Syst. Appl. Microbiol.">
        <title>Soybeans inoculated with root zone soils of Canadian native legumes harbour diverse and novel Bradyrhizobium spp. that possess agricultural potential.</title>
        <authorList>
            <person name="Bromfield E.S.P."/>
            <person name="Cloutier S."/>
            <person name="Tambong J.T."/>
            <person name="Tran Thi T.V."/>
        </authorList>
    </citation>
    <scope>NUCLEOTIDE SEQUENCE [LARGE SCALE GENOMIC DNA]</scope>
    <source>
        <strain evidence="1 2">OO99</strain>
    </source>
</reference>
<reference evidence="1 2" key="1">
    <citation type="journal article" date="2014" name="Int. J. Syst. Evol. Microbiol.">
        <title>Bradyrhizobium ottawaense sp. nov., a symbiotic nitrogen fixing bacterium from root nodules of soybeans in Canada.</title>
        <authorList>
            <person name="Yu X."/>
            <person name="Cloutier S."/>
            <person name="Tambong J.T."/>
            <person name="Bromfield E.S."/>
        </authorList>
    </citation>
    <scope>NUCLEOTIDE SEQUENCE [LARGE SCALE GENOMIC DNA]</scope>
    <source>
        <strain evidence="1 2">OO99</strain>
    </source>
</reference>
<gene>
    <name evidence="1" type="ORF">CIT37_25150</name>
</gene>
<dbReference type="GeneID" id="92965919"/>
<protein>
    <submittedName>
        <fullName evidence="1">Transcriptional regulator</fullName>
    </submittedName>
</protein>
<dbReference type="AlphaFoldDB" id="A0A2U8PBE4"/>
<evidence type="ECO:0000313" key="1">
    <source>
        <dbReference type="EMBL" id="AWL95072.1"/>
    </source>
</evidence>
<evidence type="ECO:0000313" key="2">
    <source>
        <dbReference type="Proteomes" id="UP000215703"/>
    </source>
</evidence>
<name>A0A2U8PBE4_9BRAD</name>
<dbReference type="RefSeq" id="WP_038971603.1">
    <property type="nucleotide sequence ID" value="NZ_CP029425.2"/>
</dbReference>